<accession>A0A9J5WM43</accession>
<dbReference type="GO" id="GO:0017004">
    <property type="term" value="P:cytochrome complex assembly"/>
    <property type="evidence" value="ECO:0007669"/>
    <property type="project" value="UniProtKB-KW"/>
</dbReference>
<evidence type="ECO:0000256" key="1">
    <source>
        <dbReference type="ARBA" id="ARBA00009186"/>
    </source>
</evidence>
<organism evidence="3 4">
    <name type="scientific">Solanum commersonii</name>
    <name type="common">Commerson's wild potato</name>
    <name type="synonym">Commerson's nightshade</name>
    <dbReference type="NCBI Taxonomy" id="4109"/>
    <lineage>
        <taxon>Eukaryota</taxon>
        <taxon>Viridiplantae</taxon>
        <taxon>Streptophyta</taxon>
        <taxon>Embryophyta</taxon>
        <taxon>Tracheophyta</taxon>
        <taxon>Spermatophyta</taxon>
        <taxon>Magnoliopsida</taxon>
        <taxon>eudicotyledons</taxon>
        <taxon>Gunneridae</taxon>
        <taxon>Pentapetalae</taxon>
        <taxon>asterids</taxon>
        <taxon>lamiids</taxon>
        <taxon>Solanales</taxon>
        <taxon>Solanaceae</taxon>
        <taxon>Solanoideae</taxon>
        <taxon>Solaneae</taxon>
        <taxon>Solanum</taxon>
    </lineage>
</organism>
<sequence>MMNGIVALHSPPMRKDAAKKNGTLFRSIGCVGSRITSELFTLIFKHKPAYAALMALLPSLRLTDRSAKDTARSSGVLFIMERKIPLLLCWTAANTRSRPLSVAVVSGSRRKCFFMPRISHVFIQEFYPFFILGPRLILLLFHAAVSEPFQYGPDC</sequence>
<dbReference type="PANTHER" id="PTHR43653">
    <property type="entry name" value="CYTOCHROME C ASSEMBLY PROTEIN-RELATED"/>
    <property type="match status" value="1"/>
</dbReference>
<gene>
    <name evidence="3" type="ORF">H5410_056571</name>
</gene>
<dbReference type="InterPro" id="IPR003567">
    <property type="entry name" value="Cyt_c_biogenesis"/>
</dbReference>
<name>A0A9J5WM43_SOLCO</name>
<keyword evidence="2" id="KW-0201">Cytochrome c-type biogenesis</keyword>
<dbReference type="GO" id="GO:0015232">
    <property type="term" value="F:heme transmembrane transporter activity"/>
    <property type="evidence" value="ECO:0007669"/>
    <property type="project" value="InterPro"/>
</dbReference>
<dbReference type="EMBL" id="JACXVP010000011">
    <property type="protein sequence ID" value="KAG5576437.1"/>
    <property type="molecule type" value="Genomic_DNA"/>
</dbReference>
<dbReference type="PANTHER" id="PTHR43653:SF4">
    <property type="entry name" value="CYTOCHROME C BIOGENESIS CCMF N-TERMINAL-LIKE MITOCHONDRIAL PROTEIN 1-RELATED"/>
    <property type="match status" value="1"/>
</dbReference>
<comment type="caution">
    <text evidence="3">The sequence shown here is derived from an EMBL/GenBank/DDBJ whole genome shotgun (WGS) entry which is preliminary data.</text>
</comment>
<evidence type="ECO:0000256" key="2">
    <source>
        <dbReference type="ARBA" id="ARBA00022748"/>
    </source>
</evidence>
<evidence type="ECO:0000313" key="4">
    <source>
        <dbReference type="Proteomes" id="UP000824120"/>
    </source>
</evidence>
<dbReference type="Proteomes" id="UP000824120">
    <property type="component" value="Chromosome 11"/>
</dbReference>
<dbReference type="AlphaFoldDB" id="A0A9J5WM43"/>
<dbReference type="OrthoDB" id="1262627at2759"/>
<dbReference type="GO" id="GO:0016020">
    <property type="term" value="C:membrane"/>
    <property type="evidence" value="ECO:0007669"/>
    <property type="project" value="InterPro"/>
</dbReference>
<proteinExistence type="inferred from homology"/>
<reference evidence="3 4" key="1">
    <citation type="submission" date="2020-09" db="EMBL/GenBank/DDBJ databases">
        <title>De no assembly of potato wild relative species, Solanum commersonii.</title>
        <authorList>
            <person name="Cho K."/>
        </authorList>
    </citation>
    <scope>NUCLEOTIDE SEQUENCE [LARGE SCALE GENOMIC DNA]</scope>
    <source>
        <strain evidence="3">LZ3.2</strain>
        <tissue evidence="3">Leaf</tissue>
    </source>
</reference>
<keyword evidence="4" id="KW-1185">Reference proteome</keyword>
<evidence type="ECO:0000313" key="3">
    <source>
        <dbReference type="EMBL" id="KAG5576437.1"/>
    </source>
</evidence>
<comment type="similarity">
    <text evidence="1">Belongs to the CcmF/CycK/Ccl1/NrfE/CcsA family.</text>
</comment>
<protein>
    <submittedName>
        <fullName evidence="3">Uncharacterized protein</fullName>
    </submittedName>
</protein>